<organism evidence="3 4">
    <name type="scientific">Reyranella humidisoli</name>
    <dbReference type="NCBI Taxonomy" id="2849149"/>
    <lineage>
        <taxon>Bacteria</taxon>
        <taxon>Pseudomonadati</taxon>
        <taxon>Pseudomonadota</taxon>
        <taxon>Alphaproteobacteria</taxon>
        <taxon>Hyphomicrobiales</taxon>
        <taxon>Reyranellaceae</taxon>
        <taxon>Reyranella</taxon>
    </lineage>
</organism>
<accession>A0ABS6IEP3</accession>
<keyword evidence="1" id="KW-0812">Transmembrane</keyword>
<evidence type="ECO:0000256" key="1">
    <source>
        <dbReference type="SAM" id="Phobius"/>
    </source>
</evidence>
<feature type="transmembrane region" description="Helical" evidence="1">
    <location>
        <begin position="24"/>
        <end position="47"/>
    </location>
</feature>
<comment type="caution">
    <text evidence="3">The sequence shown here is derived from an EMBL/GenBank/DDBJ whole genome shotgun (WGS) entry which is preliminary data.</text>
</comment>
<keyword evidence="1" id="KW-0472">Membrane</keyword>
<feature type="transmembrane region" description="Helical" evidence="1">
    <location>
        <begin position="53"/>
        <end position="72"/>
    </location>
</feature>
<reference evidence="3 4" key="1">
    <citation type="submission" date="2021-06" db="EMBL/GenBank/DDBJ databases">
        <authorList>
            <person name="Lee D.H."/>
        </authorList>
    </citation>
    <scope>NUCLEOTIDE SEQUENCE [LARGE SCALE GENOMIC DNA]</scope>
    <source>
        <strain evidence="3 4">MMS21-HV4-11</strain>
    </source>
</reference>
<dbReference type="PROSITE" id="PS50125">
    <property type="entry name" value="GUANYLATE_CYCLASE_2"/>
    <property type="match status" value="1"/>
</dbReference>
<feature type="transmembrane region" description="Helical" evidence="1">
    <location>
        <begin position="115"/>
        <end position="133"/>
    </location>
</feature>
<dbReference type="EMBL" id="JAHOPB010000001">
    <property type="protein sequence ID" value="MBU8873069.1"/>
    <property type="molecule type" value="Genomic_DNA"/>
</dbReference>
<protein>
    <submittedName>
        <fullName evidence="3">Adenylate/guanylate cyclase domain-containing protein</fullName>
    </submittedName>
</protein>
<dbReference type="PANTHER" id="PTHR43081">
    <property type="entry name" value="ADENYLATE CYCLASE, TERMINAL-DIFFERENTIATION SPECIFIC-RELATED"/>
    <property type="match status" value="1"/>
</dbReference>
<dbReference type="PANTHER" id="PTHR43081:SF1">
    <property type="entry name" value="ADENYLATE CYCLASE, TERMINAL-DIFFERENTIATION SPECIFIC"/>
    <property type="match status" value="1"/>
</dbReference>
<feature type="transmembrane region" description="Helical" evidence="1">
    <location>
        <begin position="199"/>
        <end position="218"/>
    </location>
</feature>
<evidence type="ECO:0000313" key="3">
    <source>
        <dbReference type="EMBL" id="MBU8873069.1"/>
    </source>
</evidence>
<feature type="transmembrane region" description="Helical" evidence="1">
    <location>
        <begin position="84"/>
        <end position="103"/>
    </location>
</feature>
<keyword evidence="1" id="KW-1133">Transmembrane helix</keyword>
<proteinExistence type="predicted"/>
<sequence length="459" mass="49294">MSSALAQDGASARLRVRLEEEEHAGLAFAFRFRLIALGTVAVWLLFAAGPARVGVGVGACVTMMATAWLVYAFRASPHARALQLAVTVIDVTVITIGTIVPIPGAENGLWLEQVFGRRSLFLYLVIYLTASALSYSVRTVILTGAASLVALASSFAWTALDQARMSGIDLPGVSELWPVARSIFARLIGPGFVTPEAFLVQQLIFMTLCTGFIAVAVWRARAHLGRTLMAEGERNNLARFFSPNLVDRLAGGRHDFEVARESKATVLFVDVVGFTRLMEGQPPQQTIDFLRVFHERMAECIFGHGGTLDKFIGDGVMATFGTPDAQPDDETRALRCALDMVRSVEDWNRGRRTRGLPAVRIAVGVHVGPVLMGAIGSRNRLEYSAVGDTVNVASRLEHLARAHDASIVASAETLAAAVNSGGFTAGDSKHFRPVGAVQVPGRGEPVEVFVVPVSGRATR</sequence>
<evidence type="ECO:0000313" key="4">
    <source>
        <dbReference type="Proteomes" id="UP000727907"/>
    </source>
</evidence>
<keyword evidence="4" id="KW-1185">Reference proteome</keyword>
<dbReference type="Pfam" id="PF00211">
    <property type="entry name" value="Guanylate_cyc"/>
    <property type="match status" value="1"/>
</dbReference>
<dbReference type="SMART" id="SM00044">
    <property type="entry name" value="CYCc"/>
    <property type="match status" value="1"/>
</dbReference>
<dbReference type="RefSeq" id="WP_216957337.1">
    <property type="nucleotide sequence ID" value="NZ_JAHOPB010000001.1"/>
</dbReference>
<dbReference type="CDD" id="cd07302">
    <property type="entry name" value="CHD"/>
    <property type="match status" value="1"/>
</dbReference>
<evidence type="ECO:0000259" key="2">
    <source>
        <dbReference type="PROSITE" id="PS50125"/>
    </source>
</evidence>
<dbReference type="InterPro" id="IPR050697">
    <property type="entry name" value="Adenylyl/Guanylyl_Cyclase_3/4"/>
</dbReference>
<dbReference type="Proteomes" id="UP000727907">
    <property type="component" value="Unassembled WGS sequence"/>
</dbReference>
<name>A0ABS6IEP3_9HYPH</name>
<dbReference type="InterPro" id="IPR001054">
    <property type="entry name" value="A/G_cyclase"/>
</dbReference>
<feature type="domain" description="Guanylate cyclase" evidence="2">
    <location>
        <begin position="265"/>
        <end position="397"/>
    </location>
</feature>
<gene>
    <name evidence="3" type="ORF">KQ910_04810</name>
</gene>